<reference evidence="1" key="1">
    <citation type="submission" date="2022-08" db="EMBL/GenBank/DDBJ databases">
        <authorList>
            <person name="Gutierrez-Valencia J."/>
        </authorList>
    </citation>
    <scope>NUCLEOTIDE SEQUENCE</scope>
</reference>
<evidence type="ECO:0000313" key="2">
    <source>
        <dbReference type="Proteomes" id="UP001154282"/>
    </source>
</evidence>
<dbReference type="Proteomes" id="UP001154282">
    <property type="component" value="Unassembled WGS sequence"/>
</dbReference>
<dbReference type="AlphaFoldDB" id="A0AAV0P875"/>
<sequence>MQRDLCVLSYRDRIQDRAHGPEAPALPIRVHAHGAEQRDREAQVVAGLCRVQAR</sequence>
<keyword evidence="2" id="KW-1185">Reference proteome</keyword>
<comment type="caution">
    <text evidence="1">The sequence shown here is derived from an EMBL/GenBank/DDBJ whole genome shotgun (WGS) entry which is preliminary data.</text>
</comment>
<protein>
    <submittedName>
        <fullName evidence="1">Uncharacterized protein</fullName>
    </submittedName>
</protein>
<proteinExistence type="predicted"/>
<organism evidence="1 2">
    <name type="scientific">Linum tenue</name>
    <dbReference type="NCBI Taxonomy" id="586396"/>
    <lineage>
        <taxon>Eukaryota</taxon>
        <taxon>Viridiplantae</taxon>
        <taxon>Streptophyta</taxon>
        <taxon>Embryophyta</taxon>
        <taxon>Tracheophyta</taxon>
        <taxon>Spermatophyta</taxon>
        <taxon>Magnoliopsida</taxon>
        <taxon>eudicotyledons</taxon>
        <taxon>Gunneridae</taxon>
        <taxon>Pentapetalae</taxon>
        <taxon>rosids</taxon>
        <taxon>fabids</taxon>
        <taxon>Malpighiales</taxon>
        <taxon>Linaceae</taxon>
        <taxon>Linum</taxon>
    </lineage>
</organism>
<evidence type="ECO:0000313" key="1">
    <source>
        <dbReference type="EMBL" id="CAI0467140.1"/>
    </source>
</evidence>
<dbReference type="EMBL" id="CAMGYJ010000008">
    <property type="protein sequence ID" value="CAI0467140.1"/>
    <property type="molecule type" value="Genomic_DNA"/>
</dbReference>
<accession>A0AAV0P875</accession>
<gene>
    <name evidence="1" type="ORF">LITE_LOCUS37321</name>
</gene>
<name>A0AAV0P875_9ROSI</name>